<dbReference type="AlphaFoldDB" id="W5YR07"/>
<evidence type="ECO:0000256" key="1">
    <source>
        <dbReference type="ARBA" id="ARBA00022801"/>
    </source>
</evidence>
<dbReference type="HOGENOM" id="CLU_068979_8_2_6"/>
<dbReference type="SUPFAM" id="SSF52499">
    <property type="entry name" value="Isochorismatase-like hydrolases"/>
    <property type="match status" value="1"/>
</dbReference>
<feature type="domain" description="Isochorismatase-like" evidence="2">
    <location>
        <begin position="15"/>
        <end position="204"/>
    </location>
</feature>
<dbReference type="InterPro" id="IPR000868">
    <property type="entry name" value="Isochorismatase-like_dom"/>
</dbReference>
<sequence length="214" mass="23857">MPKLTRSWPLTGNRTALVIVDMQKVFCEPEGDLYVPSTRDIVPRIHELATACRSADVPVIYLRHIVRGDCSDTGRMRDLYPDVDQVLARSNPYVEIIDELAPETGDIVVDKLFYSGFHGTDLDTVLRSRDVDTLMICGTVTNVCCDTTIRDAVHREYKVIAIGDANAAMSYPDLGWGAVSAEEVQKVALTTFAYEFGEVATTAQVRQRLLDQDR</sequence>
<accession>W5YR07</accession>
<dbReference type="InterPro" id="IPR036380">
    <property type="entry name" value="Isochorismatase-like_sf"/>
</dbReference>
<evidence type="ECO:0000313" key="4">
    <source>
        <dbReference type="Proteomes" id="UP000035081"/>
    </source>
</evidence>
<dbReference type="EMBL" id="CP007152">
    <property type="protein sequence ID" value="AHI31672.1"/>
    <property type="molecule type" value="Genomic_DNA"/>
</dbReference>
<name>W5YR07_9GAMM</name>
<dbReference type="Pfam" id="PF00857">
    <property type="entry name" value="Isochorismatase"/>
    <property type="match status" value="1"/>
</dbReference>
<proteinExistence type="predicted"/>
<dbReference type="KEGG" id="msr:AU15_11425"/>
<organism evidence="3 4">
    <name type="scientific">Marinobacter salarius</name>
    <dbReference type="NCBI Taxonomy" id="1420917"/>
    <lineage>
        <taxon>Bacteria</taxon>
        <taxon>Pseudomonadati</taxon>
        <taxon>Pseudomonadota</taxon>
        <taxon>Gammaproteobacteria</taxon>
        <taxon>Pseudomonadales</taxon>
        <taxon>Marinobacteraceae</taxon>
        <taxon>Marinobacter</taxon>
    </lineage>
</organism>
<dbReference type="CDD" id="cd00431">
    <property type="entry name" value="cysteine_hydrolases"/>
    <property type="match status" value="1"/>
</dbReference>
<keyword evidence="1" id="KW-0378">Hydrolase</keyword>
<gene>
    <name evidence="3" type="ORF">AU15_11425</name>
</gene>
<evidence type="ECO:0000313" key="3">
    <source>
        <dbReference type="EMBL" id="AHI31672.1"/>
    </source>
</evidence>
<dbReference type="InterPro" id="IPR050272">
    <property type="entry name" value="Isochorismatase-like_hydrls"/>
</dbReference>
<reference evidence="3 4" key="1">
    <citation type="journal article" date="2014" name="Genome Announc.">
        <title>Draft Genome Sequences of Marinobacter similis A3d10T and Marinobacter salarius R9SW1T.</title>
        <authorList>
            <person name="Ivanova E.P."/>
            <person name="Ng H.J."/>
            <person name="Webb H.K."/>
            <person name="Feng G."/>
            <person name="Oshima K."/>
            <person name="Hattori M."/>
            <person name="Ohkuma M."/>
            <person name="Sergeev A.F."/>
            <person name="Mikhailov V.V."/>
            <person name="Crawford R.J."/>
            <person name="Sawabe T."/>
        </authorList>
    </citation>
    <scope>NUCLEOTIDE SEQUENCE [LARGE SCALE GENOMIC DNA]</scope>
    <source>
        <strain evidence="4">A3d10 and R9SW1</strain>
    </source>
</reference>
<dbReference type="Gene3D" id="3.40.50.850">
    <property type="entry name" value="Isochorismatase-like"/>
    <property type="match status" value="1"/>
</dbReference>
<dbReference type="Proteomes" id="UP000035081">
    <property type="component" value="Chromosome"/>
</dbReference>
<dbReference type="PANTHER" id="PTHR43540">
    <property type="entry name" value="PEROXYUREIDOACRYLATE/UREIDOACRYLATE AMIDOHYDROLASE-RELATED"/>
    <property type="match status" value="1"/>
</dbReference>
<evidence type="ECO:0000259" key="2">
    <source>
        <dbReference type="Pfam" id="PF00857"/>
    </source>
</evidence>
<protein>
    <submittedName>
        <fullName evidence="3">Isochorismatase</fullName>
    </submittedName>
</protein>
<dbReference type="GO" id="GO:0016787">
    <property type="term" value="F:hydrolase activity"/>
    <property type="evidence" value="ECO:0007669"/>
    <property type="project" value="UniProtKB-KW"/>
</dbReference>